<name>A0A382Z1K6_9ZZZZ</name>
<protein>
    <submittedName>
        <fullName evidence="1">Uncharacterized protein</fullName>
    </submittedName>
</protein>
<reference evidence="1" key="1">
    <citation type="submission" date="2018-05" db="EMBL/GenBank/DDBJ databases">
        <authorList>
            <person name="Lanie J.A."/>
            <person name="Ng W.-L."/>
            <person name="Kazmierczak K.M."/>
            <person name="Andrzejewski T.M."/>
            <person name="Davidsen T.M."/>
            <person name="Wayne K.J."/>
            <person name="Tettelin H."/>
            <person name="Glass J.I."/>
            <person name="Rusch D."/>
            <person name="Podicherti R."/>
            <person name="Tsui H.-C.T."/>
            <person name="Winkler M.E."/>
        </authorList>
    </citation>
    <scope>NUCLEOTIDE SEQUENCE</scope>
</reference>
<sequence length="48" mass="5316">MIRLLLIVCTVVFAQGDDHLLLTRVVTQPDEAESFSIYNPTDSPVNLA</sequence>
<evidence type="ECO:0000313" key="1">
    <source>
        <dbReference type="EMBL" id="SVD88618.1"/>
    </source>
</evidence>
<accession>A0A382Z1K6</accession>
<gene>
    <name evidence="1" type="ORF">METZ01_LOCUS441472</name>
</gene>
<dbReference type="AlphaFoldDB" id="A0A382Z1K6"/>
<organism evidence="1">
    <name type="scientific">marine metagenome</name>
    <dbReference type="NCBI Taxonomy" id="408172"/>
    <lineage>
        <taxon>unclassified sequences</taxon>
        <taxon>metagenomes</taxon>
        <taxon>ecological metagenomes</taxon>
    </lineage>
</organism>
<proteinExistence type="predicted"/>
<feature type="non-terminal residue" evidence="1">
    <location>
        <position position="48"/>
    </location>
</feature>
<dbReference type="EMBL" id="UINC01179764">
    <property type="protein sequence ID" value="SVD88618.1"/>
    <property type="molecule type" value="Genomic_DNA"/>
</dbReference>